<keyword evidence="2" id="KW-0812">Transmembrane</keyword>
<dbReference type="OrthoDB" id="73919at2759"/>
<evidence type="ECO:0000256" key="1">
    <source>
        <dbReference type="SAM" id="MobiDB-lite"/>
    </source>
</evidence>
<keyword evidence="2" id="KW-0472">Membrane</keyword>
<gene>
    <name evidence="4" type="ORF">HYH03_009563</name>
</gene>
<keyword evidence="2" id="KW-1133">Transmembrane helix</keyword>
<dbReference type="Gene3D" id="3.10.350.10">
    <property type="entry name" value="LysM domain"/>
    <property type="match status" value="1"/>
</dbReference>
<dbReference type="EMBL" id="JAEHOE010000047">
    <property type="protein sequence ID" value="KAG2492065.1"/>
    <property type="molecule type" value="Genomic_DNA"/>
</dbReference>
<dbReference type="SUPFAM" id="SSF54106">
    <property type="entry name" value="LysM domain"/>
    <property type="match status" value="1"/>
</dbReference>
<feature type="compositionally biased region" description="Low complexity" evidence="1">
    <location>
        <begin position="43"/>
        <end position="58"/>
    </location>
</feature>
<accession>A0A835Y3X2</accession>
<evidence type="ECO:0000313" key="5">
    <source>
        <dbReference type="Proteomes" id="UP000612055"/>
    </source>
</evidence>
<name>A0A835Y3X2_9CHLO</name>
<dbReference type="Pfam" id="PF01476">
    <property type="entry name" value="LysM"/>
    <property type="match status" value="1"/>
</dbReference>
<feature type="transmembrane region" description="Helical" evidence="2">
    <location>
        <begin position="103"/>
        <end position="123"/>
    </location>
</feature>
<evidence type="ECO:0000259" key="3">
    <source>
        <dbReference type="PROSITE" id="PS51782"/>
    </source>
</evidence>
<dbReference type="Proteomes" id="UP000612055">
    <property type="component" value="Unassembled WGS sequence"/>
</dbReference>
<keyword evidence="5" id="KW-1185">Reference proteome</keyword>
<evidence type="ECO:0000256" key="2">
    <source>
        <dbReference type="SAM" id="Phobius"/>
    </source>
</evidence>
<dbReference type="InterPro" id="IPR036779">
    <property type="entry name" value="LysM_dom_sf"/>
</dbReference>
<sequence length="175" mass="18630">MSPTYAIAARQAKERAMEGPTTPTGPSKTLFRDLNAAASPSPTTSGRYAATTASSTASPEQPSPNGQHAPASPAPSGAAASTSTRPSPPTQGRPGGRGPRTSAVPLPLAVLGGIVVGALVYLWKRRPIYYEVQEDDTLCNIASCFKKRVEDVYKKNRSLLRNPNRLYPGDRLRIR</sequence>
<feature type="region of interest" description="Disordered" evidence="1">
    <location>
        <begin position="1"/>
        <end position="101"/>
    </location>
</feature>
<dbReference type="PROSITE" id="PS51782">
    <property type="entry name" value="LYSM"/>
    <property type="match status" value="1"/>
</dbReference>
<dbReference type="SMART" id="SM00257">
    <property type="entry name" value="LysM"/>
    <property type="match status" value="1"/>
</dbReference>
<organism evidence="4 5">
    <name type="scientific">Edaphochlamys debaryana</name>
    <dbReference type="NCBI Taxonomy" id="47281"/>
    <lineage>
        <taxon>Eukaryota</taxon>
        <taxon>Viridiplantae</taxon>
        <taxon>Chlorophyta</taxon>
        <taxon>core chlorophytes</taxon>
        <taxon>Chlorophyceae</taxon>
        <taxon>CS clade</taxon>
        <taxon>Chlamydomonadales</taxon>
        <taxon>Chlamydomonadales incertae sedis</taxon>
        <taxon>Edaphochlamys</taxon>
    </lineage>
</organism>
<comment type="caution">
    <text evidence="4">The sequence shown here is derived from an EMBL/GenBank/DDBJ whole genome shotgun (WGS) entry which is preliminary data.</text>
</comment>
<evidence type="ECO:0000313" key="4">
    <source>
        <dbReference type="EMBL" id="KAG2492065.1"/>
    </source>
</evidence>
<protein>
    <recommendedName>
        <fullName evidence="3">LysM domain-containing protein</fullName>
    </recommendedName>
</protein>
<proteinExistence type="predicted"/>
<feature type="compositionally biased region" description="Low complexity" evidence="1">
    <location>
        <begin position="69"/>
        <end position="85"/>
    </location>
</feature>
<dbReference type="AlphaFoldDB" id="A0A835Y3X2"/>
<feature type="domain" description="LysM" evidence="3">
    <location>
        <begin position="128"/>
        <end position="174"/>
    </location>
</feature>
<reference evidence="4" key="1">
    <citation type="journal article" date="2020" name="bioRxiv">
        <title>Comparative genomics of Chlamydomonas.</title>
        <authorList>
            <person name="Craig R.J."/>
            <person name="Hasan A.R."/>
            <person name="Ness R.W."/>
            <person name="Keightley P.D."/>
        </authorList>
    </citation>
    <scope>NUCLEOTIDE SEQUENCE</scope>
    <source>
        <strain evidence="4">CCAP 11/70</strain>
    </source>
</reference>
<dbReference type="CDD" id="cd00118">
    <property type="entry name" value="LysM"/>
    <property type="match status" value="1"/>
</dbReference>
<dbReference type="InterPro" id="IPR018392">
    <property type="entry name" value="LysM"/>
</dbReference>